<dbReference type="GO" id="GO:0010071">
    <property type="term" value="P:root meristem specification"/>
    <property type="evidence" value="ECO:0007669"/>
    <property type="project" value="TreeGrafter"/>
</dbReference>
<evidence type="ECO:0000259" key="9">
    <source>
        <dbReference type="Pfam" id="PF16312"/>
    </source>
</evidence>
<reference evidence="10" key="1">
    <citation type="submission" date="2019-09" db="EMBL/GenBank/DDBJ databases">
        <title>Draft genome information of white flower Hibiscus syriacus.</title>
        <authorList>
            <person name="Kim Y.-M."/>
        </authorList>
    </citation>
    <scope>NUCLEOTIDE SEQUENCE [LARGE SCALE GENOMIC DNA]</scope>
    <source>
        <strain evidence="10">YM2019G1</strain>
    </source>
</reference>
<evidence type="ECO:0000313" key="10">
    <source>
        <dbReference type="EMBL" id="KAE8667257.1"/>
    </source>
</evidence>
<sequence>MGLKSFLSRNVGLPVTELVEIFLFTKCRNLNCKSVLAVDDCDCKICSGNKGFCSSCMCPICLTFDCASNNCSSVGCDVCYHWCHVAYGIQMNLIKPGPSLKGQSGTTEMQFHCFGCGHASEMFGFVKDVFLYYAKDWGLETLVKELDCVRRIFRGSDDSKGKELHIKADELCNWLRNKEMSASDACGSFLQFFNLSLNDFVLETSMLVDIGIMLSGYGVSYIADNSSPLCSSIFPFIYSSLKLFVLISLFGLQIIDADGLSGFPTSGACSKELTTQVDLREDESSVTPGASRPHKLVFYNTSSSRGHDLLPTNLRQQDLEPSLTNDLKNKNEYRFGRSSNADGFDSIESMVRIREAEAILFQTKADEARREVESYVRMIRANSEKLEEEYAEKLSKLCLRDTEERRRNKMEELKVLEHILYFIQGKMLLTT</sequence>
<accession>A0A6A2Y7Z4</accession>
<keyword evidence="5 7" id="KW-0175">Coiled coil</keyword>
<feature type="domain" description="Oberon coiled-coil region" evidence="9">
    <location>
        <begin position="319"/>
        <end position="418"/>
    </location>
</feature>
<keyword evidence="2" id="KW-0479">Metal-binding</keyword>
<keyword evidence="6" id="KW-0539">Nucleus</keyword>
<evidence type="ECO:0000259" key="8">
    <source>
        <dbReference type="Pfam" id="PF07227"/>
    </source>
</evidence>
<feature type="domain" description="Oberon-like PHD finger" evidence="8">
    <location>
        <begin position="27"/>
        <end position="151"/>
    </location>
</feature>
<comment type="subcellular location">
    <subcellularLocation>
        <location evidence="1">Nucleus</location>
    </subcellularLocation>
</comment>
<dbReference type="Pfam" id="PF16312">
    <property type="entry name" value="Oberon_cc"/>
    <property type="match status" value="1"/>
</dbReference>
<evidence type="ECO:0000256" key="3">
    <source>
        <dbReference type="ARBA" id="ARBA00022771"/>
    </source>
</evidence>
<dbReference type="InterPro" id="IPR032881">
    <property type="entry name" value="Oberon-like_PHD"/>
</dbReference>
<dbReference type="InterPro" id="IPR047578">
    <property type="entry name" value="OBE1-like_PHD"/>
</dbReference>
<organism evidence="10 11">
    <name type="scientific">Hibiscus syriacus</name>
    <name type="common">Rose of Sharon</name>
    <dbReference type="NCBI Taxonomy" id="106335"/>
    <lineage>
        <taxon>Eukaryota</taxon>
        <taxon>Viridiplantae</taxon>
        <taxon>Streptophyta</taxon>
        <taxon>Embryophyta</taxon>
        <taxon>Tracheophyta</taxon>
        <taxon>Spermatophyta</taxon>
        <taxon>Magnoliopsida</taxon>
        <taxon>eudicotyledons</taxon>
        <taxon>Gunneridae</taxon>
        <taxon>Pentapetalae</taxon>
        <taxon>rosids</taxon>
        <taxon>malvids</taxon>
        <taxon>Malvales</taxon>
        <taxon>Malvaceae</taxon>
        <taxon>Malvoideae</taxon>
        <taxon>Hibiscus</taxon>
    </lineage>
</organism>
<evidence type="ECO:0000256" key="7">
    <source>
        <dbReference type="SAM" id="Coils"/>
    </source>
</evidence>
<dbReference type="PRINTS" id="PR01544">
    <property type="entry name" value="ARATH130DUF"/>
</dbReference>
<evidence type="ECO:0000313" key="11">
    <source>
        <dbReference type="Proteomes" id="UP000436088"/>
    </source>
</evidence>
<dbReference type="GO" id="GO:0010468">
    <property type="term" value="P:regulation of gene expression"/>
    <property type="evidence" value="ECO:0007669"/>
    <property type="project" value="TreeGrafter"/>
</dbReference>
<dbReference type="PANTHER" id="PTHR21736:SF38">
    <property type="entry name" value="PROTEIN OBERON 3"/>
    <property type="match status" value="1"/>
</dbReference>
<dbReference type="GO" id="GO:0008270">
    <property type="term" value="F:zinc ion binding"/>
    <property type="evidence" value="ECO:0007669"/>
    <property type="project" value="UniProtKB-KW"/>
</dbReference>
<dbReference type="InterPro" id="IPR032535">
    <property type="entry name" value="Oberon_CC"/>
</dbReference>
<evidence type="ECO:0000256" key="4">
    <source>
        <dbReference type="ARBA" id="ARBA00022833"/>
    </source>
</evidence>
<dbReference type="PANTHER" id="PTHR21736">
    <property type="entry name" value="VERNALIZATION-INSENSITIVE PROTEIN 3"/>
    <property type="match status" value="1"/>
</dbReference>
<evidence type="ECO:0000256" key="6">
    <source>
        <dbReference type="ARBA" id="ARBA00023242"/>
    </source>
</evidence>
<keyword evidence="3" id="KW-0863">Zinc-finger</keyword>
<name>A0A6A2Y7Z4_HIBSY</name>
<dbReference type="GO" id="GO:0010078">
    <property type="term" value="P:maintenance of root meristem identity"/>
    <property type="evidence" value="ECO:0007669"/>
    <property type="project" value="TreeGrafter"/>
</dbReference>
<feature type="coiled-coil region" evidence="7">
    <location>
        <begin position="376"/>
        <end position="419"/>
    </location>
</feature>
<dbReference type="CDD" id="cd15612">
    <property type="entry name" value="PHD_OBE1_like"/>
    <property type="match status" value="1"/>
</dbReference>
<dbReference type="Proteomes" id="UP000436088">
    <property type="component" value="Unassembled WGS sequence"/>
</dbReference>
<dbReference type="GO" id="GO:0010492">
    <property type="term" value="P:maintenance of shoot apical meristem identity"/>
    <property type="evidence" value="ECO:0007669"/>
    <property type="project" value="TreeGrafter"/>
</dbReference>
<evidence type="ECO:0000256" key="5">
    <source>
        <dbReference type="ARBA" id="ARBA00023054"/>
    </source>
</evidence>
<dbReference type="GO" id="GO:0005634">
    <property type="term" value="C:nucleus"/>
    <property type="evidence" value="ECO:0007669"/>
    <property type="project" value="UniProtKB-SubCell"/>
</dbReference>
<dbReference type="EMBL" id="VEPZ02001578">
    <property type="protein sequence ID" value="KAE8667257.1"/>
    <property type="molecule type" value="Genomic_DNA"/>
</dbReference>
<keyword evidence="11" id="KW-1185">Reference proteome</keyword>
<evidence type="ECO:0000256" key="2">
    <source>
        <dbReference type="ARBA" id="ARBA00022723"/>
    </source>
</evidence>
<dbReference type="Pfam" id="PF07227">
    <property type="entry name" value="PHD_Oberon"/>
    <property type="match status" value="1"/>
</dbReference>
<proteinExistence type="predicted"/>
<comment type="caution">
    <text evidence="10">The sequence shown here is derived from an EMBL/GenBank/DDBJ whole genome shotgun (WGS) entry which is preliminary data.</text>
</comment>
<gene>
    <name evidence="10" type="ORF">F3Y22_tig00112428pilonHSYRG00033</name>
</gene>
<dbReference type="InterPro" id="IPR004082">
    <property type="entry name" value="OBERON"/>
</dbReference>
<dbReference type="AlphaFoldDB" id="A0A6A2Y7Z4"/>
<protein>
    <submittedName>
        <fullName evidence="10">Transmembrane ascorbate ferrireductase 3-like</fullName>
    </submittedName>
</protein>
<evidence type="ECO:0000256" key="1">
    <source>
        <dbReference type="ARBA" id="ARBA00004123"/>
    </source>
</evidence>
<keyword evidence="4" id="KW-0862">Zinc</keyword>